<keyword evidence="3" id="KW-1185">Reference proteome</keyword>
<accession>A0ABD3TGB4</accession>
<feature type="region of interest" description="Disordered" evidence="1">
    <location>
        <begin position="3931"/>
        <end position="3964"/>
    </location>
</feature>
<feature type="compositionally biased region" description="Polar residues" evidence="1">
    <location>
        <begin position="688"/>
        <end position="705"/>
    </location>
</feature>
<feature type="compositionally biased region" description="Basic and acidic residues" evidence="1">
    <location>
        <begin position="1039"/>
        <end position="1071"/>
    </location>
</feature>
<feature type="compositionally biased region" description="Basic and acidic residues" evidence="1">
    <location>
        <begin position="1898"/>
        <end position="1907"/>
    </location>
</feature>
<evidence type="ECO:0000313" key="2">
    <source>
        <dbReference type="EMBL" id="KAL3836064.1"/>
    </source>
</evidence>
<gene>
    <name evidence="2" type="ORF">ACJMK2_021517</name>
</gene>
<feature type="compositionally biased region" description="Polar residues" evidence="1">
    <location>
        <begin position="240"/>
        <end position="249"/>
    </location>
</feature>
<feature type="region of interest" description="Disordered" evidence="1">
    <location>
        <begin position="1039"/>
        <end position="1081"/>
    </location>
</feature>
<feature type="region of interest" description="Disordered" evidence="1">
    <location>
        <begin position="220"/>
        <end position="303"/>
    </location>
</feature>
<feature type="compositionally biased region" description="Basic and acidic residues" evidence="1">
    <location>
        <begin position="1867"/>
        <end position="1876"/>
    </location>
</feature>
<feature type="compositionally biased region" description="Basic and acidic residues" evidence="1">
    <location>
        <begin position="4532"/>
        <end position="4548"/>
    </location>
</feature>
<name>A0ABD3TGB4_SINWO</name>
<feature type="compositionally biased region" description="Basic and acidic residues" evidence="1">
    <location>
        <begin position="5195"/>
        <end position="5215"/>
    </location>
</feature>
<feature type="compositionally biased region" description="Basic and acidic residues" evidence="1">
    <location>
        <begin position="4595"/>
        <end position="4612"/>
    </location>
</feature>
<feature type="region of interest" description="Disordered" evidence="1">
    <location>
        <begin position="1944"/>
        <end position="2039"/>
    </location>
</feature>
<comment type="caution">
    <text evidence="2">The sequence shown here is derived from an EMBL/GenBank/DDBJ whole genome shotgun (WGS) entry which is preliminary data.</text>
</comment>
<sequence>MEENKTSVTQIPEKAVAENQRTITEAESTCLQGTDETPTSALDKIENFIVTSNTSVREKLNGYSAPVVLDNGPEILNDTLQEKDINLEHEANLHIAGDISSSLHIAGDISSNFIAPKVNYENVDACNVKTSNKTDIHSKPDMSKDTAVIKEVIVIERTAGNIAEIIHGKQDIAKNENTEERPNYETVSDESFESLVVSPDNEIVGSDDTCKIAEMEHTNGCSQTVSRENVEKKKSGEGTVRNTNDSCTEGESGYIAIKNSGNAERTLETPDLSDSISKVEMNEHEDDKLEPRSDLGNINAGNNGFGLENTKDVFHGDNKFQNTISNNISTPEKTGPEPNKELTSRIDLDHFTPEDTCNSGNEEPTSRVFGDDHNAQNGQPESFCRDEHGGNITRTKFDTTSDNFYLGENDKLAVSEVSRHIYRTKRESDKHNSPNEYDDKTELFEMTDIKHSVVISNMVADLKTLIVQKYSGDTVLEYRHDNINNLSETVNVCENTLNGVDNVELPEEILIMRPQEENIQSSKLTDSTNQFEMGHLEGHVQYHNGTNVNSTKFADENDAERKDDNFPSANICLDKSERTSQQHNVSRDTRTDIDVNVLIDASDLVKIGGLTSDKSIDNITNIVLDANNDGGLRERHVRDMHDTPGIEFHRQDCIECHSPEAGDLCDGSIRILVDLQRMDSNSGEENESNGQRNDTDKSYSNGDGTTFCSAVDGNEENQSMEVQLSHMPIRHKDVLSENVMSKVVDNSCNRSNNTHTSPSQTTLNDRLEYFDMQNIQKWDVSESNFSQGQSDTSSYNEVPVQRQLHNEVENYIANASSETYCPEPDSEWAALTSKPPQEDLFQGTLQDNSKKHPSEIVLTGNTNLIVTNCVNLTEHVSDIKSESLSASKNDQKEENQIYVASAEVESDNNDVLAVLDRAGENYVCSDDYSVRSECKSERLIEVHNSTVPEMLNSDIEIDYTQNSAILNMTLHPHLKSVENTSNFVSVELNVQLDKTDSGGDTKQITLTSTSLDNLSSDNDHIRSLNDGIDQNVVFDHKLEQDKQNKGKKSGKDETKQKLTKGKELDDKDGHPDSTCFDGSNTKKIEEELKSDSRLFDLTDSHDERNDTLRPDTVSKEFQIEQKVRIINSETLDYTDDVPEAKELEDIVDGYGNAYILTDKEPPNPSEVTEICKDMVDHEIHISNQTFLSDINCAESKTEENVDKSMEKAEREDGIKSFEQKKEDICLVVNVTRDEDKVKECAADRSTQIYDTAHKTPLNYETQIYVEHDIGKAVDTHHVVTSLTENTQGINVISCKDNDATDLKSGQEEQIKTVCENSLISRMEKTDVMDKTGQPIDDQLKFCFETSELSDASVQEINDSLTTLEIAGIANNIAHSNIFVEKSTVENYGKETITVVKEECFSKLCETDVMRHVKEEGNRSSTECHQAKLVDIPTNVSSEAIEVSTIRDPLQKGQNESETPRELRTISMILEANDNTITEGPHNKISRHTYTDDYLLENNAKVKESDQRGISVDESFSEKQIITYQENTFAATDVKHENDGIAVTKFKGITVSAIDKNGESHLQLFMEHADLQNINECTYDQQTGIHDSKQRLKATSHDVIPIAENVSAKQDHTSIVNLGTNEIQLSKYDITNKSNTIPNKIKMDIQGSISNDERATTNSVVDDVFVNLSEHDVRNIDKGTTKETEISDKHVDNESGIKITKDDDSQSLNISASEQQIWKQDIESNITALKEVVNPNSEDVVNMCLTLVYATLDKISMSVNSDNNTNTVELKSRNTSQHLYELKANQQTCQQNSTFIDESKKRVPNFEAINLDCVTIDHTKTINDTIMKMPLSLENDQDELKVQYQKQDNQKAEQTRCEMKSVVQSKSMEYEEQKNQKAEQTGCELKSDVQSQSMEYEEKENQKAEQTRCELKSVVQSQSMEYEEQENQKTELTKCELKSVVQSKSMEYEEKENQKAEQTRCELKSVEQRKSVEYEEQENQKAEQTGCETKSDVQSKSMEYEKQENKKAEQTRCEMKSVVQSKSMEYGEQENKKTEQTKCELKSVVQSKSMEYAEQENQKAEQRRCELKSVVQSKSMEYEEQHNQKAEQTGCKLKSDVQSKSMEYEEQENQKAEQRRCELKSVVQSKSIEYEERENQEAEQTRCELKSVVQGQSMEYEEQENQKAEQTRCELKSDVQSQSMEYEEQENQKTELTKCELKSVVQSHSMEYEEQKIQKTELTKCELKSVVQSKSMGYEEQENQQAEQTGCELKSVVQSQSMEYEEQENQKAEQRRCELKSVVQSKSMEYEEQENQNAEQARCEMKSVVQNKSVEYEEQEHEFSHEIDGINDLGKGSAMFTEESRDDILISAKGDIDKVLNKFMMNDESINMHETLGKRGLGIEDKTLFSISTIKYKYPDTGKITSEHGYTSVADGITEVIQLFEKVEVDDDIQSPEYYTHTGVDDALTVLQPFINDTAFVFQTIDEAVSPGEHNADDLRQDNSNVIDNILNGTFLLAQDVNDAAADVDSLNLNKYTDEQQFTDYVCAQNVETTKQNASNVEETIDSSPQLALTIADGDINIVQVLAKNEMNERNMLHVVQDDNENNSKDTSTMSLGRQDGVSNTDIIKQMSASEFANMNGLEKMDMLGDCSKKVDFSAQIGTSIDVIQSTLEFDDNTTEDQIQIEFKDSTSTFKAVKQINNLKTEKIQNVANEVTDIHNVANEVANIHNVANEVTNVHNVANEVTNIHNVANEVTNVHNVANEVTNISDPTSMPNDVYESTIQHTTNTVSISNDINKDVLQIHMEDRESAWEGSEDRASAAWEESKQDFAPESEKSKHSDKVDTTVVKGTVKDITESTTNYSKDSCIQCMLPDEFQTQDEPQVCTNQSIHYIKSTSLFASPEIKTCTTSEDDDRGMINVSTNETHFLSPADSCLSVAQDEYISTDNITLDVELNTKGISRNVEASNQDSAPDVNCTVCVKTNGSQLIQEVGAEIQLSKNDNRETFTHIKTQDCSEKMHKTADKAIKHVFPVTPADMDPLEQDEVTQTDQLPRGNHQFVFDNNGERNTQSATINDFKSIDTVTNELHVCIQKGPNNLDTTKKYIETTEENDTLVQRNASIIDRNTAEVWILGTDNCDENETRLVLEHNFQSIDKDAVQSDVGAIAKTFEEKNDVVCPEANIEANVSNMNQVSTFKPEADAEIVINTEVDISFAKIDCAKKLQSLIHGQEGTSGENSSEKSLLLSHNDAYLSVDIQLENQTDLSKIGHYMKGLESSAAEAHDNELESDIDKKEVISTIRETICNVEKMQALSSIPNEETYSLDKTAQDDFSKHISDYLNITRVDTNELTANQAIVSADLGFDDDDETKEYDQSLNEVNINDEKLTLPSNPENKNSSYGDSTATGDPGLIPISINSIVTDYLKASDEIIKVSTAKFESLNKDEHEEVRDYIQDKNYASENSDERNKNKSDEVSKESANQVNISYTLDSDTGGKIIPHNSAKVFYGMAKKEQDHLDVSKYPVLDDLQTQAETENLSYRVQTKSIVTENPDNRDEVKYAAVTVGQSFTEAAQNIGTNKSIEKENYEIDDARHIGDKTDEKAIIGGKIKLCSYHNFQTNVPIDQELDRKEEDNTKDAELGTANQSPNTAAADVTITNHENVIKYITHNDNIRQNGNEKENLSYSVQKDSFVKDQCVRITKMCDSSTVEDNTRQASEMPLVYTKTSEDEIGASSRTTIDQKTVNCSGILTKATEELDSPDEQMLVKSTVANKKEDSTTDENKSAANEETNTEQSLHEVSYPLQACYEMSLEAIYGRECDSHNCGIDPTINEPMVQNISAGKVQHDRFAANDLCIISEDGINIPYVTKEFSQVTRDKDYSNSSTQDDTNTHFAISDEFYLTEQDGAIVDTSEETPEKIEITANTDATANLYVPSYVPHKEKVSYDTTHNKRCTKYFGEGNNEVETRETVSADEEMNSKDKEEKPISDTEKHQNDLRKTREAITEAACITISENNIDVTANDRLLKDASYNVYKVPTFKQYLNTDEHCVSNNLRIYGNQSANNVEIENTLSESKIKDANDDVPVAIVDTELLSNIEKPIQNNNIDYDGGSQSKSKPNVNNTCQSAKPHEETKSLNITSCADLESEEISDPIVNVSLYADGDLSYEILHEDDIERHPTTQIIPDTLKLMKEEQSTEYKTKEKNKERAKYVSGHRTRDRILGDGRVRETSVLSQDHLISVTECEGKYDHNSECEHTCIPLERSTLSEHPHSESESIVHTMITHVSEMTSKPNINFHVPRVDEYETVETKEAKYFPYLSAVSRSVDSSSLGIRTNDSLKDLVVKTSNEIKYESVHSLPENTGTDYPRNVSVHTLLVEPTDNIASDMSLATNEVVRSKYETSERYNQTPTEVDDECETQTKEHKSDLAMGGDVHISEQGLYTCSIDSNNSINQNEIKKKDAHFQSTQSIVSEKELTMCETECHIQQLSEDIDKDRTLTDYQGMKMIVGKDQFVTDKFSKPPSEVQGNQSQQILEYNETIDSEDPWRNQNDKTVNEETHDVKRMLLNNDTEDRKTHQKDAELDRRPIQPNKESNTEQKQLHYVYHAAEAGNIPEDSIAREIGNEYMKEVTLHPLKNDISDNPQDKDKNENDDTNEQSTDRSQKGILQNCASTSEEIVTSKTKNAEPSKSLPTKIMSLVQDLKVNLAEETEMQLQYMSCLKSVRENIKRGLEVVKSIRIDERSSKQNNSESEDSIDTYVIYHKDECSHEMSQQEYYIGFEKSQGHDNHDEFGLSRNFDITDDEKDNETEETTFGASSDSEVLESGRKMENNIPTLYKEEPEIDVDTQIGMIEANEQEHVREKQEFSDFISYRDEKENLNKTKPCEYMSPDGTFLTSKNDGNVREKNIKTSLGSGTRKYTDAYMPKYHAPIRNSKVDSKWPSDHPAYQMLLRNQLSPRKLNIGALPHLKKKNINDKSQPPCPVKAVTPIHATFLPPIIHQPTHPDTTNDIPKEKQSSEYLHNRPILNKSEKTKCRFGNRQKVNISMSLPNLNDKLSQSHPQIHQELMFYPHPPTVPKKPFSANELAEMEEYLELTQRKPNSPVIQSTSKQSDMSHTSSIEDLVEIIQVRKTFYLGNMEKKDEYRELRINKIFRELQEIRKKTEEGKGILIIRKGVRSRFDQKDSENSKFIHLDYSLGEVDKMKTDEDLRKFLCDPLENETGATKQLSQNKKRQRAYSELKDKLNQKYSQRYDRFS</sequence>
<feature type="compositionally biased region" description="Basic and acidic residues" evidence="1">
    <location>
        <begin position="2028"/>
        <end position="2039"/>
    </location>
</feature>
<feature type="compositionally biased region" description="Basic and acidic residues" evidence="1">
    <location>
        <begin position="1988"/>
        <end position="2014"/>
    </location>
</feature>
<feature type="region of interest" description="Disordered" evidence="1">
    <location>
        <begin position="3737"/>
        <end position="3764"/>
    </location>
</feature>
<feature type="region of interest" description="Disordered" evidence="1">
    <location>
        <begin position="4595"/>
        <end position="4649"/>
    </location>
</feature>
<feature type="compositionally biased region" description="Polar residues" evidence="1">
    <location>
        <begin position="3360"/>
        <end position="3377"/>
    </location>
</feature>
<feature type="compositionally biased region" description="Polar residues" evidence="1">
    <location>
        <begin position="4069"/>
        <end position="4091"/>
    </location>
</feature>
<proteinExistence type="predicted"/>
<feature type="compositionally biased region" description="Polar residues" evidence="1">
    <location>
        <begin position="4626"/>
        <end position="4649"/>
    </location>
</feature>
<feature type="compositionally biased region" description="Basic and acidic residues" evidence="1">
    <location>
        <begin position="3434"/>
        <end position="3447"/>
    </location>
</feature>
<feature type="compositionally biased region" description="Basic and acidic residues" evidence="1">
    <location>
        <begin position="3740"/>
        <end position="3751"/>
    </location>
</feature>
<feature type="compositionally biased region" description="Basic and acidic residues" evidence="1">
    <location>
        <begin position="2075"/>
        <end position="2084"/>
    </location>
</feature>
<feature type="region of interest" description="Disordered" evidence="1">
    <location>
        <begin position="2075"/>
        <end position="2115"/>
    </location>
</feature>
<feature type="region of interest" description="Disordered" evidence="1">
    <location>
        <begin position="3351"/>
        <end position="3379"/>
    </location>
</feature>
<feature type="compositionally biased region" description="Basic and acidic residues" evidence="1">
    <location>
        <begin position="334"/>
        <end position="353"/>
    </location>
</feature>
<feature type="region of interest" description="Disordered" evidence="1">
    <location>
        <begin position="4364"/>
        <end position="4390"/>
    </location>
</feature>
<feature type="region of interest" description="Disordered" evidence="1">
    <location>
        <begin position="322"/>
        <end position="392"/>
    </location>
</feature>
<feature type="compositionally biased region" description="Basic and acidic residues" evidence="1">
    <location>
        <begin position="1945"/>
        <end position="1980"/>
    </location>
</feature>
<feature type="region of interest" description="Disordered" evidence="1">
    <location>
        <begin position="3425"/>
        <end position="3450"/>
    </location>
</feature>
<reference evidence="2 3" key="1">
    <citation type="submission" date="2024-11" db="EMBL/GenBank/DDBJ databases">
        <title>Chromosome-level genome assembly of the freshwater bivalve Anodonta woodiana.</title>
        <authorList>
            <person name="Chen X."/>
        </authorList>
    </citation>
    <scope>NUCLEOTIDE SEQUENCE [LARGE SCALE GENOMIC DNA]</scope>
    <source>
        <strain evidence="2">MN2024</strain>
        <tissue evidence="2">Gills</tissue>
    </source>
</reference>
<evidence type="ECO:0000313" key="3">
    <source>
        <dbReference type="Proteomes" id="UP001634394"/>
    </source>
</evidence>
<feature type="compositionally biased region" description="Basic and acidic residues" evidence="1">
    <location>
        <begin position="280"/>
        <end position="293"/>
    </location>
</feature>
<feature type="region of interest" description="Disordered" evidence="1">
    <location>
        <begin position="4069"/>
        <end position="4096"/>
    </location>
</feature>
<organism evidence="2 3">
    <name type="scientific">Sinanodonta woodiana</name>
    <name type="common">Chinese pond mussel</name>
    <name type="synonym">Anodonta woodiana</name>
    <dbReference type="NCBI Taxonomy" id="1069815"/>
    <lineage>
        <taxon>Eukaryota</taxon>
        <taxon>Metazoa</taxon>
        <taxon>Spiralia</taxon>
        <taxon>Lophotrochozoa</taxon>
        <taxon>Mollusca</taxon>
        <taxon>Bivalvia</taxon>
        <taxon>Autobranchia</taxon>
        <taxon>Heteroconchia</taxon>
        <taxon>Palaeoheterodonta</taxon>
        <taxon>Unionida</taxon>
        <taxon>Unionoidea</taxon>
        <taxon>Unionidae</taxon>
        <taxon>Unioninae</taxon>
        <taxon>Sinanodonta</taxon>
    </lineage>
</organism>
<feature type="region of interest" description="Disordered" evidence="1">
    <location>
        <begin position="1865"/>
        <end position="1907"/>
    </location>
</feature>
<feature type="region of interest" description="Disordered" evidence="1">
    <location>
        <begin position="4160"/>
        <end position="4179"/>
    </location>
</feature>
<dbReference type="EMBL" id="JBJQND010000018">
    <property type="protein sequence ID" value="KAL3836064.1"/>
    <property type="molecule type" value="Genomic_DNA"/>
</dbReference>
<feature type="compositionally biased region" description="Basic and acidic residues" evidence="1">
    <location>
        <begin position="4160"/>
        <end position="4174"/>
    </location>
</feature>
<dbReference type="Proteomes" id="UP001634394">
    <property type="component" value="Unassembled WGS sequence"/>
</dbReference>
<feature type="compositionally biased region" description="Basic and acidic residues" evidence="1">
    <location>
        <begin position="383"/>
        <end position="392"/>
    </location>
</feature>
<feature type="compositionally biased region" description="Basic and acidic residues" evidence="1">
    <location>
        <begin position="4506"/>
        <end position="4525"/>
    </location>
</feature>
<feature type="region of interest" description="Disordered" evidence="1">
    <location>
        <begin position="679"/>
        <end position="705"/>
    </location>
</feature>
<evidence type="ECO:0000256" key="1">
    <source>
        <dbReference type="SAM" id="MobiDB-lite"/>
    </source>
</evidence>
<feature type="region of interest" description="Disordered" evidence="1">
    <location>
        <begin position="2783"/>
        <end position="2817"/>
    </location>
</feature>
<protein>
    <submittedName>
        <fullName evidence="2">Uncharacterized protein</fullName>
    </submittedName>
</protein>
<feature type="region of interest" description="Disordered" evidence="1">
    <location>
        <begin position="5182"/>
        <end position="5215"/>
    </location>
</feature>
<feature type="compositionally biased region" description="Polar residues" evidence="1">
    <location>
        <begin position="322"/>
        <end position="332"/>
    </location>
</feature>
<feature type="compositionally biased region" description="Polar residues" evidence="1">
    <location>
        <begin position="3752"/>
        <end position="3762"/>
    </location>
</feature>
<feature type="region of interest" description="Disordered" evidence="1">
    <location>
        <begin position="4504"/>
        <end position="4560"/>
    </location>
</feature>
<feature type="compositionally biased region" description="Acidic residues" evidence="1">
    <location>
        <begin position="4760"/>
        <end position="4771"/>
    </location>
</feature>
<feature type="region of interest" description="Disordered" evidence="1">
    <location>
        <begin position="4759"/>
        <end position="4784"/>
    </location>
</feature>